<protein>
    <submittedName>
        <fullName evidence="7">Sigma-70 family RNA polymerase sigma factor</fullName>
    </submittedName>
</protein>
<comment type="similarity">
    <text evidence="1">Belongs to the sigma-70 factor family. ECF subfamily.</text>
</comment>
<evidence type="ECO:0000259" key="5">
    <source>
        <dbReference type="Pfam" id="PF04542"/>
    </source>
</evidence>
<dbReference type="PANTHER" id="PTHR43133:SF53">
    <property type="entry name" value="ECF RNA POLYMERASE SIGMA-E FACTOR"/>
    <property type="match status" value="1"/>
</dbReference>
<dbReference type="Gene3D" id="1.10.10.10">
    <property type="entry name" value="Winged helix-like DNA-binding domain superfamily/Winged helix DNA-binding domain"/>
    <property type="match status" value="1"/>
</dbReference>
<dbReference type="InterPro" id="IPR013249">
    <property type="entry name" value="RNA_pol_sigma70_r4_t2"/>
</dbReference>
<evidence type="ECO:0000256" key="1">
    <source>
        <dbReference type="ARBA" id="ARBA00010641"/>
    </source>
</evidence>
<keyword evidence="8" id="KW-1185">Reference proteome</keyword>
<dbReference type="GO" id="GO:0003677">
    <property type="term" value="F:DNA binding"/>
    <property type="evidence" value="ECO:0007669"/>
    <property type="project" value="InterPro"/>
</dbReference>
<dbReference type="InterPro" id="IPR013325">
    <property type="entry name" value="RNA_pol_sigma_r2"/>
</dbReference>
<evidence type="ECO:0000313" key="7">
    <source>
        <dbReference type="EMBL" id="TNM34620.1"/>
    </source>
</evidence>
<sequence>MFALVLDTWSSGMLRLATSFVSTRASAEEVVQETWLAVIRGLGDFEGRSSLRTWVYRILVRTAKARGTKESTTIPFASLRPREEGPTVDPSRFRDAGHPEAGHWVTGREPRFWHVPEDHVLRGEVRTVIAEAIDALPSRLRTVLSLRDVEGYSSEEVCSLLDISPGNQRVILHRARAVVRRRLEKYLSNSQGATAGEDHRGLRCIR</sequence>
<dbReference type="GO" id="GO:0006352">
    <property type="term" value="P:DNA-templated transcription initiation"/>
    <property type="evidence" value="ECO:0007669"/>
    <property type="project" value="InterPro"/>
</dbReference>
<gene>
    <name evidence="7" type="ORF">FH715_00495</name>
</gene>
<dbReference type="Gene3D" id="1.10.1740.10">
    <property type="match status" value="1"/>
</dbReference>
<feature type="domain" description="RNA polymerase sigma factor 70 region 4 type 2" evidence="6">
    <location>
        <begin position="129"/>
        <end position="177"/>
    </location>
</feature>
<dbReference type="SUPFAM" id="SSF88659">
    <property type="entry name" value="Sigma3 and sigma4 domains of RNA polymerase sigma factors"/>
    <property type="match status" value="1"/>
</dbReference>
<dbReference type="SUPFAM" id="SSF88946">
    <property type="entry name" value="Sigma2 domain of RNA polymerase sigma factors"/>
    <property type="match status" value="1"/>
</dbReference>
<keyword evidence="2" id="KW-0805">Transcription regulation</keyword>
<dbReference type="NCBIfam" id="TIGR02937">
    <property type="entry name" value="sigma70-ECF"/>
    <property type="match status" value="1"/>
</dbReference>
<accession>A0A5C4VFB7</accession>
<dbReference type="Proteomes" id="UP000311713">
    <property type="component" value="Unassembled WGS sequence"/>
</dbReference>
<dbReference type="PANTHER" id="PTHR43133">
    <property type="entry name" value="RNA POLYMERASE ECF-TYPE SIGMA FACTO"/>
    <property type="match status" value="1"/>
</dbReference>
<dbReference type="InterPro" id="IPR007627">
    <property type="entry name" value="RNA_pol_sigma70_r2"/>
</dbReference>
<keyword evidence="3" id="KW-0731">Sigma factor</keyword>
<dbReference type="InterPro" id="IPR039425">
    <property type="entry name" value="RNA_pol_sigma-70-like"/>
</dbReference>
<dbReference type="Pfam" id="PF08281">
    <property type="entry name" value="Sigma70_r4_2"/>
    <property type="match status" value="1"/>
</dbReference>
<reference evidence="7 8" key="1">
    <citation type="submission" date="2019-06" db="EMBL/GenBank/DDBJ databases">
        <title>Draft genome of Streptomyces sedi sp. JCM16909.</title>
        <authorList>
            <person name="Klykleung N."/>
            <person name="Tanasupawat S."/>
            <person name="Kudo T."/>
            <person name="Yuki M."/>
            <person name="Ohkuma M."/>
        </authorList>
    </citation>
    <scope>NUCLEOTIDE SEQUENCE [LARGE SCALE GENOMIC DNA]</scope>
    <source>
        <strain evidence="7 8">JCM 16909</strain>
    </source>
</reference>
<evidence type="ECO:0000259" key="6">
    <source>
        <dbReference type="Pfam" id="PF08281"/>
    </source>
</evidence>
<dbReference type="OrthoDB" id="5244716at2"/>
<keyword evidence="4" id="KW-0804">Transcription</keyword>
<dbReference type="GO" id="GO:0016987">
    <property type="term" value="F:sigma factor activity"/>
    <property type="evidence" value="ECO:0007669"/>
    <property type="project" value="UniProtKB-KW"/>
</dbReference>
<evidence type="ECO:0000256" key="4">
    <source>
        <dbReference type="ARBA" id="ARBA00023163"/>
    </source>
</evidence>
<organism evidence="7 8">
    <name type="scientific">Streptomyces sedi</name>
    <dbReference type="NCBI Taxonomy" id="555059"/>
    <lineage>
        <taxon>Bacteria</taxon>
        <taxon>Bacillati</taxon>
        <taxon>Actinomycetota</taxon>
        <taxon>Actinomycetes</taxon>
        <taxon>Kitasatosporales</taxon>
        <taxon>Streptomycetaceae</taxon>
        <taxon>Streptomyces</taxon>
    </lineage>
</organism>
<name>A0A5C4VFB7_9ACTN</name>
<dbReference type="Pfam" id="PF04542">
    <property type="entry name" value="Sigma70_r2"/>
    <property type="match status" value="1"/>
</dbReference>
<comment type="caution">
    <text evidence="7">The sequence shown here is derived from an EMBL/GenBank/DDBJ whole genome shotgun (WGS) entry which is preliminary data.</text>
</comment>
<evidence type="ECO:0000256" key="3">
    <source>
        <dbReference type="ARBA" id="ARBA00023082"/>
    </source>
</evidence>
<dbReference type="EMBL" id="VDGT01000001">
    <property type="protein sequence ID" value="TNM34620.1"/>
    <property type="molecule type" value="Genomic_DNA"/>
</dbReference>
<evidence type="ECO:0000256" key="2">
    <source>
        <dbReference type="ARBA" id="ARBA00023015"/>
    </source>
</evidence>
<feature type="domain" description="RNA polymerase sigma-70 region 2" evidence="5">
    <location>
        <begin position="14"/>
        <end position="64"/>
    </location>
</feature>
<dbReference type="InterPro" id="IPR014284">
    <property type="entry name" value="RNA_pol_sigma-70_dom"/>
</dbReference>
<dbReference type="CDD" id="cd06171">
    <property type="entry name" value="Sigma70_r4"/>
    <property type="match status" value="1"/>
</dbReference>
<dbReference type="InterPro" id="IPR013324">
    <property type="entry name" value="RNA_pol_sigma_r3/r4-like"/>
</dbReference>
<evidence type="ECO:0000313" key="8">
    <source>
        <dbReference type="Proteomes" id="UP000311713"/>
    </source>
</evidence>
<proteinExistence type="inferred from homology"/>
<dbReference type="AlphaFoldDB" id="A0A5C4VFB7"/>
<dbReference type="InterPro" id="IPR036388">
    <property type="entry name" value="WH-like_DNA-bd_sf"/>
</dbReference>